<name>A0ABR5AER9_9BACL</name>
<dbReference type="PANTHER" id="PTHR43736:SF1">
    <property type="entry name" value="DIHYDRONEOPTERIN TRIPHOSPHATE DIPHOSPHATASE"/>
    <property type="match status" value="1"/>
</dbReference>
<comment type="caution">
    <text evidence="5">The sequence shown here is derived from an EMBL/GenBank/DDBJ whole genome shotgun (WGS) entry which is preliminary data.</text>
</comment>
<gene>
    <name evidence="5" type="ORF">SD70_20000</name>
</gene>
<dbReference type="PROSITE" id="PS51462">
    <property type="entry name" value="NUDIX"/>
    <property type="match status" value="1"/>
</dbReference>
<sequence>MQENVAWHRQLGVYGICVKDSKLLVIHKNGGPYNSRYDLPGGSIEPNEPLPAALHREILEETGVSVRIIGHIGTRDFVVPWTRERYSHTHSHHIAIFYEVEYISGDVRFSPNVDDSSGAEWLDADRFAWDNSSPLVMQAVEWLAQRTIPVDTRYFTAWETKL</sequence>
<keyword evidence="2 3" id="KW-0378">Hydrolase</keyword>
<evidence type="ECO:0000256" key="2">
    <source>
        <dbReference type="ARBA" id="ARBA00022801"/>
    </source>
</evidence>
<protein>
    <recommendedName>
        <fullName evidence="4">Nudix hydrolase domain-containing protein</fullName>
    </recommendedName>
</protein>
<dbReference type="Pfam" id="PF00293">
    <property type="entry name" value="NUDIX"/>
    <property type="match status" value="1"/>
</dbReference>
<evidence type="ECO:0000259" key="4">
    <source>
        <dbReference type="PROSITE" id="PS51462"/>
    </source>
</evidence>
<evidence type="ECO:0000256" key="3">
    <source>
        <dbReference type="RuleBase" id="RU003476"/>
    </source>
</evidence>
<evidence type="ECO:0000256" key="1">
    <source>
        <dbReference type="ARBA" id="ARBA00005582"/>
    </source>
</evidence>
<dbReference type="RefSeq" id="WP_041049275.1">
    <property type="nucleotide sequence ID" value="NZ_JXAK01000037.1"/>
</dbReference>
<dbReference type="PANTHER" id="PTHR43736">
    <property type="entry name" value="ADP-RIBOSE PYROPHOSPHATASE"/>
    <property type="match status" value="1"/>
</dbReference>
<reference evidence="5 6" key="1">
    <citation type="submission" date="2014-12" db="EMBL/GenBank/DDBJ databases">
        <title>Draft genome sequence of Paenibacillus kamchatkensis strain B-2647.</title>
        <authorList>
            <person name="Karlyshev A.V."/>
            <person name="Kudryashova E.B."/>
        </authorList>
    </citation>
    <scope>NUCLEOTIDE SEQUENCE [LARGE SCALE GENOMIC DNA]</scope>
    <source>
        <strain evidence="5 6">VKM B-2647</strain>
    </source>
</reference>
<evidence type="ECO:0000313" key="6">
    <source>
        <dbReference type="Proteomes" id="UP000031967"/>
    </source>
</evidence>
<organism evidence="5 6">
    <name type="scientific">Gordoniibacillus kamchatkensis</name>
    <dbReference type="NCBI Taxonomy" id="1590651"/>
    <lineage>
        <taxon>Bacteria</taxon>
        <taxon>Bacillati</taxon>
        <taxon>Bacillota</taxon>
        <taxon>Bacilli</taxon>
        <taxon>Bacillales</taxon>
        <taxon>Paenibacillaceae</taxon>
        <taxon>Gordoniibacillus</taxon>
    </lineage>
</organism>
<feature type="domain" description="Nudix hydrolase" evidence="4">
    <location>
        <begin position="6"/>
        <end position="145"/>
    </location>
</feature>
<dbReference type="InterPro" id="IPR000086">
    <property type="entry name" value="NUDIX_hydrolase_dom"/>
</dbReference>
<dbReference type="CDD" id="cd04686">
    <property type="entry name" value="NUDIX_Hydrolase"/>
    <property type="match status" value="1"/>
</dbReference>
<dbReference type="EMBL" id="JXAK01000037">
    <property type="protein sequence ID" value="KIL39455.1"/>
    <property type="molecule type" value="Genomic_DNA"/>
</dbReference>
<dbReference type="InterPro" id="IPR020476">
    <property type="entry name" value="Nudix_hydrolase"/>
</dbReference>
<proteinExistence type="inferred from homology"/>
<dbReference type="PRINTS" id="PR00502">
    <property type="entry name" value="NUDIXFAMILY"/>
</dbReference>
<accession>A0ABR5AER9</accession>
<dbReference type="InterPro" id="IPR020084">
    <property type="entry name" value="NUDIX_hydrolase_CS"/>
</dbReference>
<evidence type="ECO:0000313" key="5">
    <source>
        <dbReference type="EMBL" id="KIL39455.1"/>
    </source>
</evidence>
<dbReference type="Proteomes" id="UP000031967">
    <property type="component" value="Unassembled WGS sequence"/>
</dbReference>
<dbReference type="SUPFAM" id="SSF55811">
    <property type="entry name" value="Nudix"/>
    <property type="match status" value="1"/>
</dbReference>
<dbReference type="PROSITE" id="PS00893">
    <property type="entry name" value="NUDIX_BOX"/>
    <property type="match status" value="1"/>
</dbReference>
<dbReference type="Gene3D" id="3.90.79.10">
    <property type="entry name" value="Nucleoside Triphosphate Pyrophosphohydrolase"/>
    <property type="match status" value="1"/>
</dbReference>
<keyword evidence="6" id="KW-1185">Reference proteome</keyword>
<comment type="similarity">
    <text evidence="1 3">Belongs to the Nudix hydrolase family.</text>
</comment>
<dbReference type="InterPro" id="IPR015797">
    <property type="entry name" value="NUDIX_hydrolase-like_dom_sf"/>
</dbReference>